<sequence>MEIKVLGPGCANCEKMAEMAKKAVKELGIEAKIEKVSDIQEIMKYTMSTPGLVVNGRLKHSGKPLPSPEKVKELIKSEM</sequence>
<feature type="compositionally biased region" description="Basic and acidic residues" evidence="1">
    <location>
        <begin position="69"/>
        <end position="79"/>
    </location>
</feature>
<organism evidence="3">
    <name type="scientific">hot springs metagenome</name>
    <dbReference type="NCBI Taxonomy" id="433727"/>
    <lineage>
        <taxon>unclassified sequences</taxon>
        <taxon>metagenomes</taxon>
        <taxon>ecological metagenomes</taxon>
    </lineage>
</organism>
<evidence type="ECO:0000259" key="2">
    <source>
        <dbReference type="Pfam" id="PF13192"/>
    </source>
</evidence>
<dbReference type="Pfam" id="PF13192">
    <property type="entry name" value="Thioredoxin_3"/>
    <property type="match status" value="1"/>
</dbReference>
<dbReference type="AlphaFoldDB" id="A0A5J4L4L0"/>
<dbReference type="SUPFAM" id="SSF52833">
    <property type="entry name" value="Thioredoxin-like"/>
    <property type="match status" value="1"/>
</dbReference>
<dbReference type="PANTHER" id="PTHR36450">
    <property type="entry name" value="THIOREDOXIN"/>
    <property type="match status" value="1"/>
</dbReference>
<reference evidence="3" key="1">
    <citation type="submission" date="2019-10" db="EMBL/GenBank/DDBJ databases">
        <title>Metagenomic sequencing of thiosulfate-disproportionating enrichment culture.</title>
        <authorList>
            <person name="Umezawa K."/>
            <person name="Kojima H."/>
            <person name="Fukui M."/>
        </authorList>
    </citation>
    <scope>NUCLEOTIDE SEQUENCE</scope>
    <source>
        <strain evidence="3">45J</strain>
    </source>
</reference>
<dbReference type="PIRSF" id="PIRSF037031">
    <property type="entry name" value="Redox_disulphide_2"/>
    <property type="match status" value="1"/>
</dbReference>
<dbReference type="InterPro" id="IPR036249">
    <property type="entry name" value="Thioredoxin-like_sf"/>
</dbReference>
<comment type="caution">
    <text evidence="3">The sequence shown here is derived from an EMBL/GenBank/DDBJ whole genome shotgun (WGS) entry which is preliminary data.</text>
</comment>
<evidence type="ECO:0000256" key="1">
    <source>
        <dbReference type="SAM" id="MobiDB-lite"/>
    </source>
</evidence>
<feature type="region of interest" description="Disordered" evidence="1">
    <location>
        <begin position="58"/>
        <end position="79"/>
    </location>
</feature>
<feature type="domain" description="Thioredoxin-like fold" evidence="2">
    <location>
        <begin position="1"/>
        <end position="76"/>
    </location>
</feature>
<dbReference type="NCBIfam" id="TIGR00412">
    <property type="entry name" value="redox_disulf_2"/>
    <property type="match status" value="1"/>
</dbReference>
<protein>
    <submittedName>
        <fullName evidence="3">Thioredoxin family protein</fullName>
    </submittedName>
</protein>
<accession>A0A5J4L4L0</accession>
<proteinExistence type="predicted"/>
<name>A0A5J4L4L0_9ZZZZ</name>
<dbReference type="InterPro" id="IPR005243">
    <property type="entry name" value="THIRX-like_proc"/>
</dbReference>
<gene>
    <name evidence="3" type="ORF">A45J_1576</name>
</gene>
<evidence type="ECO:0000313" key="3">
    <source>
        <dbReference type="EMBL" id="GER93820.1"/>
    </source>
</evidence>
<dbReference type="EMBL" id="BLAB01000001">
    <property type="protein sequence ID" value="GER93820.1"/>
    <property type="molecule type" value="Genomic_DNA"/>
</dbReference>
<dbReference type="PANTHER" id="PTHR36450:SF1">
    <property type="entry name" value="THIOREDOXIN"/>
    <property type="match status" value="1"/>
</dbReference>
<dbReference type="InterPro" id="IPR012336">
    <property type="entry name" value="Thioredoxin-like_fold"/>
</dbReference>
<dbReference type="Gene3D" id="3.40.30.10">
    <property type="entry name" value="Glutaredoxin"/>
    <property type="match status" value="1"/>
</dbReference>